<dbReference type="InterPro" id="IPR036188">
    <property type="entry name" value="FAD/NAD-bd_sf"/>
</dbReference>
<gene>
    <name evidence="7" type="ORF">Poli38472_006239</name>
</gene>
<dbReference type="PRINTS" id="PR00368">
    <property type="entry name" value="FADPNR"/>
</dbReference>
<dbReference type="PANTHER" id="PTHR12940:SF0">
    <property type="entry name" value="SPLICING FACTOR ESS-2 HOMOLOG"/>
    <property type="match status" value="1"/>
</dbReference>
<dbReference type="Proteomes" id="UP000794436">
    <property type="component" value="Unassembled WGS sequence"/>
</dbReference>
<dbReference type="EMBL" id="SPLM01000002">
    <property type="protein sequence ID" value="TMW68771.1"/>
    <property type="molecule type" value="Genomic_DNA"/>
</dbReference>
<evidence type="ECO:0000256" key="1">
    <source>
        <dbReference type="ARBA" id="ARBA00004123"/>
    </source>
</evidence>
<reference evidence="7" key="1">
    <citation type="submission" date="2019-03" db="EMBL/GenBank/DDBJ databases">
        <title>Long read genome sequence of the mycoparasitic Pythium oligandrum ATCC 38472 isolated from sugarbeet rhizosphere.</title>
        <authorList>
            <person name="Gaulin E."/>
        </authorList>
    </citation>
    <scope>NUCLEOTIDE SEQUENCE</scope>
    <source>
        <strain evidence="7">ATCC 38472_TT</strain>
    </source>
</reference>
<keyword evidence="3" id="KW-0539">Nucleus</keyword>
<dbReference type="InterPro" id="IPR023753">
    <property type="entry name" value="FAD/NAD-binding_dom"/>
</dbReference>
<dbReference type="InterPro" id="IPR019148">
    <property type="entry name" value="Nuclear_protein_DGCR14_ESS-2"/>
</dbReference>
<evidence type="ECO:0000313" key="7">
    <source>
        <dbReference type="EMBL" id="TMW68771.1"/>
    </source>
</evidence>
<evidence type="ECO:0000256" key="3">
    <source>
        <dbReference type="ARBA" id="ARBA00023242"/>
    </source>
</evidence>
<protein>
    <submittedName>
        <fullName evidence="7">Uncharacterized protein</fullName>
    </submittedName>
</protein>
<dbReference type="OrthoDB" id="19679at2759"/>
<feature type="compositionally biased region" description="Low complexity" evidence="4">
    <location>
        <begin position="1598"/>
        <end position="1617"/>
    </location>
</feature>
<keyword evidence="8" id="KW-1185">Reference proteome</keyword>
<sequence length="1708" mass="189587">MTMEATRTYPYHPTLLVTAGLGGTVATSTPDQIPLQSYVTNDARHRERLGGVDCDGVLELCYRNLTGYSYLRPFKRARLRDAVNAPHFADSEMRYFNNNHPEYMPMGLLRNELEASIRYERDETPLWKYQGNAIAAVGMESDDHVIFFPTGEILQQVRVYRHSSDRERRSVSNPIECGNVVRQIEMVGSQDVYDLYGSTSYRAVARGTMTCVILEADLAGPDPQLRSVHKLKFDDMLQHVAGSPHSESEIAFVTHDGNLHWWSPSNGVQSAVIRDNHNYLRCEYSSHPCVLWASSRLSVTTFDMRQSPSSTSTTLFDLGSVSAPMADIYGLKRRHRNPYQFVLGTGVSIEMMDSRMPGQSLISWNQRGHIDENLDLFGMFDEVQLNGGTSSDRGLILSSIQGQKSTSVYPFALQPDGSNTSLLLAPLRSVENEESASQYVASDSPLALQLRDGGEWTSLVGMRALSDGKRSQGAAVYQLNNMGDLFCQRVRPREAGEDHTTAVQLGLPVGITAQSSDSSLSKRLPLASDAILPEYDADTLATYQLISIRTLLHKCPQLPEASSNDSMLDELTSIDNADDIVKQLHRVCQPSATLFRLHRFHMKDNKRFIQSDTSRKVLELLVLFASMSRRKKVVLEEDEYVEALEQIIERDFFPELPTLRKQDEQLTGTASVLRPSTMGTIDTARQSSTTYHAERRHRGPGSMRSESSSWDQPTPTREASGYDQDDYDETHDDDSGVSDKAKTSVKDMTLNGFVATHTSEDNAAFTELQEKAVEEHKQRYHWAYDVDEQKGDPKLHLLTNGTWISKEQRLIVDQILAPTGPTDNRPNAPETWPHRARNALHFPPELETTKKICQATSVAPDGTLLLENGDNQSHIVSTKSGGTNRLGRPPRGKKTTVYANSRFSSQEEKTTSRIFESTTKDDHKLVQMTPMIAPGVDASPLMTWGDIEGTPVVLDARATPERAPSGPSFEVKDTSSREKLAHRLDIEARRRKSQMSVYFGRPIRWQSRISTTYGQRLQLFVSSDPASSHIPLHSCTLYVSVKMHDGLYKLVVIGGGPAGIGVCVRAARTGFLARLLHPQLHGTNEDVELSQRLSMKQKGIAIVHDGDTSTFGSGKLGKYVINSNTFARSLLSSALDEKPDLDPPESINNTFLERAKAHESTKRLEDIGNAPACLVDFGRFLQNVGFCLIQEMEKYPETSKCLLNTRATRFELLGSGIYRVEVTENERVETLYAEHLVLAMGGKQSLPASMEHQIAYKDKLFLSDECLDEEGIARLRIHLLQSDGRKVCIVGGSHSSFSVAWLLLNKGRRQSKVVKEITTVVDSISNAKDSSSRAATLPESEPPLAASPTKTDTATRKESTPSGLVFQSKDITILHRSPIRCYYGTRKEAEADGADGSRVDRTGCVNTFTGLRENSKNLYRDIKFGRETRVRLFQVNPNGCQNLTTKAFESANAIVWSCGYATRTIPGFDVEGRPLHYHENNGVVHLDLHARIQLQGANKNIVPAQKLFGVGLGFSLRSHVDEMGSETRADGVTVYHRRGATLVLAALFGNEVFGVGSTSFEEMVEKNDRKKKDSSKAESGLMDHLKKRDEDAKLRNESSSIESTSTTSCTSPMSKAARQRVVARTARISPGKESLKTRRVSSKALSLSDAAAPTTAVTNPPVKLLLQRRRSAETLQRRRMQESHNNTSPTKPCASMSKAAILQKAIAS</sequence>
<feature type="compositionally biased region" description="Basic and acidic residues" evidence="4">
    <location>
        <begin position="733"/>
        <end position="743"/>
    </location>
</feature>
<evidence type="ECO:0000256" key="4">
    <source>
        <dbReference type="SAM" id="MobiDB-lite"/>
    </source>
</evidence>
<comment type="caution">
    <text evidence="7">The sequence shown here is derived from an EMBL/GenBank/DDBJ whole genome shotgun (WGS) entry which is preliminary data.</text>
</comment>
<dbReference type="GO" id="GO:0016491">
    <property type="term" value="F:oxidoreductase activity"/>
    <property type="evidence" value="ECO:0007669"/>
    <property type="project" value="InterPro"/>
</dbReference>
<name>A0A8K1CUA7_PYTOL</name>
<feature type="compositionally biased region" description="Polar residues" evidence="4">
    <location>
        <begin position="874"/>
        <end position="883"/>
    </location>
</feature>
<feature type="region of interest" description="Disordered" evidence="4">
    <location>
        <begin position="1328"/>
        <end position="1361"/>
    </location>
</feature>
<feature type="region of interest" description="Disordered" evidence="4">
    <location>
        <begin position="665"/>
        <end position="743"/>
    </location>
</feature>
<dbReference type="Gene3D" id="3.50.50.60">
    <property type="entry name" value="FAD/NAD(P)-binding domain"/>
    <property type="match status" value="1"/>
</dbReference>
<comment type="similarity">
    <text evidence="2">Belongs to the ESS2 family.</text>
</comment>
<feature type="compositionally biased region" description="Polar residues" evidence="4">
    <location>
        <begin position="677"/>
        <end position="691"/>
    </location>
</feature>
<evidence type="ECO:0000259" key="6">
    <source>
        <dbReference type="Pfam" id="PF20641"/>
    </source>
</evidence>
<evidence type="ECO:0000256" key="2">
    <source>
        <dbReference type="ARBA" id="ARBA00009072"/>
    </source>
</evidence>
<feature type="compositionally biased region" description="Basic and acidic residues" evidence="4">
    <location>
        <begin position="1673"/>
        <end position="1682"/>
    </location>
</feature>
<feature type="region of interest" description="Disordered" evidence="4">
    <location>
        <begin position="874"/>
        <end position="895"/>
    </location>
</feature>
<dbReference type="PANTHER" id="PTHR12940">
    <property type="entry name" value="ES-2 PROTEIN - RELATED"/>
    <property type="match status" value="1"/>
</dbReference>
<organism evidence="7 8">
    <name type="scientific">Pythium oligandrum</name>
    <name type="common">Mycoparasitic fungus</name>
    <dbReference type="NCBI Taxonomy" id="41045"/>
    <lineage>
        <taxon>Eukaryota</taxon>
        <taxon>Sar</taxon>
        <taxon>Stramenopiles</taxon>
        <taxon>Oomycota</taxon>
        <taxon>Peronosporomycetes</taxon>
        <taxon>Pythiales</taxon>
        <taxon>Pythiaceae</taxon>
        <taxon>Pythium</taxon>
    </lineage>
</organism>
<dbReference type="Pfam" id="PF09751">
    <property type="entry name" value="Es2"/>
    <property type="match status" value="1"/>
</dbReference>
<dbReference type="Pfam" id="PF07992">
    <property type="entry name" value="Pyr_redox_2"/>
    <property type="match status" value="1"/>
</dbReference>
<feature type="compositionally biased region" description="Acidic residues" evidence="4">
    <location>
        <begin position="723"/>
        <end position="732"/>
    </location>
</feature>
<feature type="region of interest" description="Disordered" evidence="4">
    <location>
        <begin position="1565"/>
        <end position="1617"/>
    </location>
</feature>
<feature type="compositionally biased region" description="Basic and acidic residues" evidence="4">
    <location>
        <begin position="1565"/>
        <end position="1596"/>
    </location>
</feature>
<proteinExistence type="inferred from homology"/>
<dbReference type="SUPFAM" id="SSF50978">
    <property type="entry name" value="WD40 repeat-like"/>
    <property type="match status" value="1"/>
</dbReference>
<feature type="region of interest" description="Disordered" evidence="4">
    <location>
        <begin position="1673"/>
        <end position="1697"/>
    </location>
</feature>
<accession>A0A8K1CUA7</accession>
<dbReference type="Pfam" id="PF20641">
    <property type="entry name" value="TAF1C_beta-prop"/>
    <property type="match status" value="1"/>
</dbReference>
<feature type="domain" description="TAF1C beta-propeller" evidence="6">
    <location>
        <begin position="229"/>
        <end position="322"/>
    </location>
</feature>
<evidence type="ECO:0000313" key="8">
    <source>
        <dbReference type="Proteomes" id="UP000794436"/>
    </source>
</evidence>
<feature type="compositionally biased region" description="Polar residues" evidence="4">
    <location>
        <begin position="704"/>
        <end position="717"/>
    </location>
</feature>
<comment type="subcellular location">
    <subcellularLocation>
        <location evidence="1">Nucleus</location>
    </subcellularLocation>
</comment>
<dbReference type="SUPFAM" id="SSF51905">
    <property type="entry name" value="FAD/NAD(P)-binding domain"/>
    <property type="match status" value="1"/>
</dbReference>
<dbReference type="InterPro" id="IPR049087">
    <property type="entry name" value="TAF1C_beta-prop"/>
</dbReference>
<evidence type="ECO:0000259" key="5">
    <source>
        <dbReference type="Pfam" id="PF07992"/>
    </source>
</evidence>
<dbReference type="GO" id="GO:0071013">
    <property type="term" value="C:catalytic step 2 spliceosome"/>
    <property type="evidence" value="ECO:0007669"/>
    <property type="project" value="TreeGrafter"/>
</dbReference>
<feature type="domain" description="FAD/NAD(P)-binding" evidence="5">
    <location>
        <begin position="1048"/>
        <end position="1309"/>
    </location>
</feature>
<dbReference type="InterPro" id="IPR036322">
    <property type="entry name" value="WD40_repeat_dom_sf"/>
</dbReference>